<proteinExistence type="predicted"/>
<name>F6TUC0_CIOIN</name>
<evidence type="ECO:0000313" key="3">
    <source>
        <dbReference type="Proteomes" id="UP000008144"/>
    </source>
</evidence>
<evidence type="ECO:0000256" key="1">
    <source>
        <dbReference type="SAM" id="SignalP"/>
    </source>
</evidence>
<dbReference type="HOGENOM" id="CLU_2757040_0_0_1"/>
<dbReference type="EMBL" id="EAAA01001293">
    <property type="status" value="NOT_ANNOTATED_CDS"/>
    <property type="molecule type" value="Genomic_DNA"/>
</dbReference>
<keyword evidence="1" id="KW-0732">Signal</keyword>
<reference evidence="2" key="4">
    <citation type="submission" date="2025-09" db="UniProtKB">
        <authorList>
            <consortium name="Ensembl"/>
        </authorList>
    </citation>
    <scope>IDENTIFICATION</scope>
</reference>
<reference evidence="2" key="3">
    <citation type="submission" date="2025-08" db="UniProtKB">
        <authorList>
            <consortium name="Ensembl"/>
        </authorList>
    </citation>
    <scope>IDENTIFICATION</scope>
</reference>
<reference evidence="3" key="1">
    <citation type="journal article" date="2002" name="Science">
        <title>The draft genome of Ciona intestinalis: insights into chordate and vertebrate origins.</title>
        <authorList>
            <person name="Dehal P."/>
            <person name="Satou Y."/>
            <person name="Campbell R.K."/>
            <person name="Chapman J."/>
            <person name="Degnan B."/>
            <person name="De Tomaso A."/>
            <person name="Davidson B."/>
            <person name="Di Gregorio A."/>
            <person name="Gelpke M."/>
            <person name="Goodstein D.M."/>
            <person name="Harafuji N."/>
            <person name="Hastings K.E."/>
            <person name="Ho I."/>
            <person name="Hotta K."/>
            <person name="Huang W."/>
            <person name="Kawashima T."/>
            <person name="Lemaire P."/>
            <person name="Martinez D."/>
            <person name="Meinertzhagen I.A."/>
            <person name="Necula S."/>
            <person name="Nonaka M."/>
            <person name="Putnam N."/>
            <person name="Rash S."/>
            <person name="Saiga H."/>
            <person name="Satake M."/>
            <person name="Terry A."/>
            <person name="Yamada L."/>
            <person name="Wang H.G."/>
            <person name="Awazu S."/>
            <person name="Azumi K."/>
            <person name="Boore J."/>
            <person name="Branno M."/>
            <person name="Chin-Bow S."/>
            <person name="DeSantis R."/>
            <person name="Doyle S."/>
            <person name="Francino P."/>
            <person name="Keys D.N."/>
            <person name="Haga S."/>
            <person name="Hayashi H."/>
            <person name="Hino K."/>
            <person name="Imai K.S."/>
            <person name="Inaba K."/>
            <person name="Kano S."/>
            <person name="Kobayashi K."/>
            <person name="Kobayashi M."/>
            <person name="Lee B.I."/>
            <person name="Makabe K.W."/>
            <person name="Manohar C."/>
            <person name="Matassi G."/>
            <person name="Medina M."/>
            <person name="Mochizuki Y."/>
            <person name="Mount S."/>
            <person name="Morishita T."/>
            <person name="Miura S."/>
            <person name="Nakayama A."/>
            <person name="Nishizaka S."/>
            <person name="Nomoto H."/>
            <person name="Ohta F."/>
            <person name="Oishi K."/>
            <person name="Rigoutsos I."/>
            <person name="Sano M."/>
            <person name="Sasaki A."/>
            <person name="Sasakura Y."/>
            <person name="Shoguchi E."/>
            <person name="Shin-i T."/>
            <person name="Spagnuolo A."/>
            <person name="Stainier D."/>
            <person name="Suzuki M.M."/>
            <person name="Tassy O."/>
            <person name="Takatori N."/>
            <person name="Tokuoka M."/>
            <person name="Yagi K."/>
            <person name="Yoshizaki F."/>
            <person name="Wada S."/>
            <person name="Zhang C."/>
            <person name="Hyatt P.D."/>
            <person name="Larimer F."/>
            <person name="Detter C."/>
            <person name="Doggett N."/>
            <person name="Glavina T."/>
            <person name="Hawkins T."/>
            <person name="Richardson P."/>
            <person name="Lucas S."/>
            <person name="Kohara Y."/>
            <person name="Levine M."/>
            <person name="Satoh N."/>
            <person name="Rokhsar D.S."/>
        </authorList>
    </citation>
    <scope>NUCLEOTIDE SEQUENCE [LARGE SCALE GENOMIC DNA]</scope>
</reference>
<feature type="signal peptide" evidence="1">
    <location>
        <begin position="1"/>
        <end position="20"/>
    </location>
</feature>
<keyword evidence="3" id="KW-1185">Reference proteome</keyword>
<sequence length="70" mass="8561">MYRKIILIVVITLLVSDTNGQWFWRRRRNEVIQNLRRRINGSPDYKHGDQQQRAENFIDMLQDTEQQEQT</sequence>
<reference evidence="2" key="2">
    <citation type="journal article" date="2008" name="Genome Biol.">
        <title>Improved genome assembly and evidence-based global gene model set for the chordate Ciona intestinalis: new insight into intron and operon populations.</title>
        <authorList>
            <person name="Satou Y."/>
            <person name="Mineta K."/>
            <person name="Ogasawara M."/>
            <person name="Sasakura Y."/>
            <person name="Shoguchi E."/>
            <person name="Ueno K."/>
            <person name="Yamada L."/>
            <person name="Matsumoto J."/>
            <person name="Wasserscheid J."/>
            <person name="Dewar K."/>
            <person name="Wiley G.B."/>
            <person name="Macmil S.L."/>
            <person name="Roe B.A."/>
            <person name="Zeller R.W."/>
            <person name="Hastings K.E."/>
            <person name="Lemaire P."/>
            <person name="Lindquist E."/>
            <person name="Endo T."/>
            <person name="Hotta K."/>
            <person name="Inaba K."/>
        </authorList>
    </citation>
    <scope>NUCLEOTIDE SEQUENCE [LARGE SCALE GENOMIC DNA]</scope>
    <source>
        <strain evidence="2">wild type</strain>
    </source>
</reference>
<dbReference type="InParanoid" id="F6TUC0"/>
<dbReference type="Ensembl" id="ENSCINT00000008596.3">
    <property type="protein sequence ID" value="ENSCINP00000008596.3"/>
    <property type="gene ID" value="ENSCING00000004157.3"/>
</dbReference>
<feature type="chain" id="PRO_5003342769" evidence="1">
    <location>
        <begin position="21"/>
        <end position="70"/>
    </location>
</feature>
<dbReference type="Proteomes" id="UP000008144">
    <property type="component" value="Chromosome 14"/>
</dbReference>
<accession>F6TUC0</accession>
<organism evidence="2 3">
    <name type="scientific">Ciona intestinalis</name>
    <name type="common">Transparent sea squirt</name>
    <name type="synonym">Ascidia intestinalis</name>
    <dbReference type="NCBI Taxonomy" id="7719"/>
    <lineage>
        <taxon>Eukaryota</taxon>
        <taxon>Metazoa</taxon>
        <taxon>Chordata</taxon>
        <taxon>Tunicata</taxon>
        <taxon>Ascidiacea</taxon>
        <taxon>Phlebobranchia</taxon>
        <taxon>Cionidae</taxon>
        <taxon>Ciona</taxon>
    </lineage>
</organism>
<evidence type="ECO:0000313" key="2">
    <source>
        <dbReference type="Ensembl" id="ENSCINP00000008596.3"/>
    </source>
</evidence>
<protein>
    <submittedName>
        <fullName evidence="2">Uncharacterized protein</fullName>
    </submittedName>
</protein>
<dbReference type="AlphaFoldDB" id="F6TUC0"/>